<protein>
    <recommendedName>
        <fullName evidence="20">DNA polymerase</fullName>
        <ecNumber evidence="20">2.7.7.7</ecNumber>
    </recommendedName>
</protein>
<dbReference type="InterPro" id="IPR027421">
    <property type="entry name" value="DNA_pol_lamdba_lyase_dom_sf"/>
</dbReference>
<dbReference type="InParanoid" id="G4TD80"/>
<name>G4TD80_SERID</name>
<keyword evidence="12" id="KW-0915">Sodium</keyword>
<dbReference type="GO" id="GO:0006303">
    <property type="term" value="P:double-strand break repair via nonhomologous end joining"/>
    <property type="evidence" value="ECO:0007669"/>
    <property type="project" value="TreeGrafter"/>
</dbReference>
<dbReference type="PANTHER" id="PTHR11276:SF28">
    <property type="entry name" value="DNA POLYMERASE LAMBDA"/>
    <property type="match status" value="1"/>
</dbReference>
<keyword evidence="9 20" id="KW-0227">DNA damage</keyword>
<evidence type="ECO:0000256" key="20">
    <source>
        <dbReference type="RuleBase" id="RU366014"/>
    </source>
</evidence>
<dbReference type="Gene3D" id="3.30.210.10">
    <property type="entry name" value="DNA polymerase, thumb domain"/>
    <property type="match status" value="1"/>
</dbReference>
<dbReference type="Proteomes" id="UP000007148">
    <property type="component" value="Unassembled WGS sequence"/>
</dbReference>
<keyword evidence="20" id="KW-0539">Nucleus</keyword>
<keyword evidence="13" id="KW-0238">DNA-binding</keyword>
<evidence type="ECO:0000256" key="4">
    <source>
        <dbReference type="ARBA" id="ARBA00022481"/>
    </source>
</evidence>
<evidence type="ECO:0000256" key="2">
    <source>
        <dbReference type="ARBA" id="ARBA00004496"/>
    </source>
</evidence>
<dbReference type="Pfam" id="PF10391">
    <property type="entry name" value="DNA_pol_lambd_f"/>
    <property type="match status" value="1"/>
</dbReference>
<gene>
    <name evidence="23" type="ORF">PIIN_03194</name>
</gene>
<evidence type="ECO:0000256" key="7">
    <source>
        <dbReference type="ARBA" id="ARBA00022695"/>
    </source>
</evidence>
<evidence type="ECO:0000256" key="16">
    <source>
        <dbReference type="ARBA" id="ARBA00044632"/>
    </source>
</evidence>
<dbReference type="GO" id="GO:0005634">
    <property type="term" value="C:nucleus"/>
    <property type="evidence" value="ECO:0007669"/>
    <property type="project" value="UniProtKB-SubCell"/>
</dbReference>
<dbReference type="Gene3D" id="3.30.460.10">
    <property type="entry name" value="Beta Polymerase, domain 2"/>
    <property type="match status" value="1"/>
</dbReference>
<dbReference type="InterPro" id="IPR029398">
    <property type="entry name" value="PolB_thumb"/>
</dbReference>
<evidence type="ECO:0000256" key="12">
    <source>
        <dbReference type="ARBA" id="ARBA00023053"/>
    </source>
</evidence>
<comment type="function">
    <text evidence="20">DNA polymerase that functions in several pathways of DNA repair. Involved in base excision repair (BER) responsible for repair of lesions that give rise to abasic (AP) sites in DNA. Also contributes to DNA double-strand break repair by non-homologous end joining and homologous recombination. Has both template-dependent and template-independent (terminal transferase) DNA polymerase activities. Has also a 5'-deoxyribose-5-phosphate lyase (dRP lyase) activity.</text>
</comment>
<evidence type="ECO:0000256" key="14">
    <source>
        <dbReference type="ARBA" id="ARBA00023204"/>
    </source>
</evidence>
<evidence type="ECO:0000256" key="6">
    <source>
        <dbReference type="ARBA" id="ARBA00022679"/>
    </source>
</evidence>
<reference evidence="23 24" key="1">
    <citation type="journal article" date="2011" name="PLoS Pathog.">
        <title>Endophytic Life Strategies Decoded by Genome and Transcriptome Analyses of the Mutualistic Root Symbiont Piriformospora indica.</title>
        <authorList>
            <person name="Zuccaro A."/>
            <person name="Lahrmann U."/>
            <person name="Guldener U."/>
            <person name="Langen G."/>
            <person name="Pfiffi S."/>
            <person name="Biedenkopf D."/>
            <person name="Wong P."/>
            <person name="Samans B."/>
            <person name="Grimm C."/>
            <person name="Basiewicz M."/>
            <person name="Murat C."/>
            <person name="Martin F."/>
            <person name="Kogel K.H."/>
        </authorList>
    </citation>
    <scope>NUCLEOTIDE SEQUENCE [LARGE SCALE GENOMIC DNA]</scope>
    <source>
        <strain evidence="23 24">DSM 11827</strain>
    </source>
</reference>
<keyword evidence="14 20" id="KW-0234">DNA repair</keyword>
<dbReference type="InterPro" id="IPR003583">
    <property type="entry name" value="Hlx-hairpin-Hlx_DNA-bd_motif"/>
</dbReference>
<dbReference type="SMART" id="SM00278">
    <property type="entry name" value="HhH1"/>
    <property type="match status" value="2"/>
</dbReference>
<evidence type="ECO:0000256" key="13">
    <source>
        <dbReference type="ARBA" id="ARBA00023125"/>
    </source>
</evidence>
<evidence type="ECO:0000256" key="5">
    <source>
        <dbReference type="ARBA" id="ARBA00022634"/>
    </source>
</evidence>
<dbReference type="InterPro" id="IPR002008">
    <property type="entry name" value="DNA_pol_X_beta-like"/>
</dbReference>
<dbReference type="GO" id="GO:0046872">
    <property type="term" value="F:metal ion binding"/>
    <property type="evidence" value="ECO:0007669"/>
    <property type="project" value="UniProtKB-UniRule"/>
</dbReference>
<dbReference type="Pfam" id="PF14792">
    <property type="entry name" value="DNA_pol_B_palm"/>
    <property type="match status" value="1"/>
</dbReference>
<dbReference type="GO" id="GO:0006260">
    <property type="term" value="P:DNA replication"/>
    <property type="evidence" value="ECO:0007669"/>
    <property type="project" value="UniProtKB-KW"/>
</dbReference>
<dbReference type="Gene3D" id="1.10.150.110">
    <property type="entry name" value="DNA polymerase beta, N-terminal domain-like"/>
    <property type="match status" value="1"/>
</dbReference>
<comment type="catalytic activity">
    <reaction evidence="16">
        <text>2'-deoxyribonucleotide-(2'-deoxyribose 5'-phosphate)-2'-deoxyribonucleotide-DNA = a 3'-end 2'-deoxyribonucleotide-(2,3-dehydro-2,3-deoxyribose 5'-phosphate)-DNA + a 5'-end 5'-phospho-2'-deoxyribonucleoside-DNA + H(+)</text>
        <dbReference type="Rhea" id="RHEA:66592"/>
        <dbReference type="Rhea" id="RHEA-COMP:13180"/>
        <dbReference type="Rhea" id="RHEA-COMP:16897"/>
        <dbReference type="Rhea" id="RHEA-COMP:17067"/>
        <dbReference type="ChEBI" id="CHEBI:15378"/>
        <dbReference type="ChEBI" id="CHEBI:136412"/>
        <dbReference type="ChEBI" id="CHEBI:157695"/>
        <dbReference type="ChEBI" id="CHEBI:167181"/>
        <dbReference type="EC" id="4.2.99.18"/>
    </reaction>
</comment>
<comment type="catalytic activity">
    <reaction evidence="17">
        <text>a 5'-end 2'-deoxyribose-2'-deoxyribonucleotide-DNA = (2E,4S)-4-hydroxypenten-2-al-5-phosphate + a 5'-end 5'-phospho-2'-deoxyribonucleoside-DNA + H(+)</text>
        <dbReference type="Rhea" id="RHEA:76255"/>
        <dbReference type="Rhea" id="RHEA-COMP:13180"/>
        <dbReference type="Rhea" id="RHEA-COMP:18657"/>
        <dbReference type="ChEBI" id="CHEBI:15378"/>
        <dbReference type="ChEBI" id="CHEBI:136412"/>
        <dbReference type="ChEBI" id="CHEBI:195194"/>
        <dbReference type="ChEBI" id="CHEBI:195195"/>
    </reaction>
</comment>
<comment type="cofactor">
    <cofactor evidence="1">
        <name>Mg(2+)</name>
        <dbReference type="ChEBI" id="CHEBI:18420"/>
    </cofactor>
</comment>
<dbReference type="Pfam" id="PF14791">
    <property type="entry name" value="DNA_pol_B_thumb"/>
    <property type="match status" value="1"/>
</dbReference>
<dbReference type="InterPro" id="IPR019843">
    <property type="entry name" value="DNA_pol-X_BS"/>
</dbReference>
<evidence type="ECO:0000256" key="8">
    <source>
        <dbReference type="ARBA" id="ARBA00022705"/>
    </source>
</evidence>
<dbReference type="EC" id="2.7.7.7" evidence="20"/>
<evidence type="ECO:0000256" key="11">
    <source>
        <dbReference type="ARBA" id="ARBA00022932"/>
    </source>
</evidence>
<dbReference type="OrthoDB" id="205514at2759"/>
<dbReference type="OMA" id="ANINSFH"/>
<dbReference type="EMBL" id="CAFZ01000051">
    <property type="protein sequence ID" value="CCA69295.1"/>
    <property type="molecule type" value="Genomic_DNA"/>
</dbReference>
<proteinExistence type="inferred from homology"/>
<comment type="caution">
    <text evidence="23">The sequence shown here is derived from an EMBL/GenBank/DDBJ whole genome shotgun (WGS) entry which is preliminary data.</text>
</comment>
<dbReference type="PANTHER" id="PTHR11276">
    <property type="entry name" value="DNA POLYMERASE TYPE-X FAMILY MEMBER"/>
    <property type="match status" value="1"/>
</dbReference>
<dbReference type="AlphaFoldDB" id="G4TD80"/>
<dbReference type="GO" id="GO:0005737">
    <property type="term" value="C:cytoplasm"/>
    <property type="evidence" value="ECO:0007669"/>
    <property type="project" value="UniProtKB-SubCell"/>
</dbReference>
<dbReference type="InterPro" id="IPR018944">
    <property type="entry name" value="DNA_pol_lambd_fingers_domain"/>
</dbReference>
<evidence type="ECO:0000259" key="22">
    <source>
        <dbReference type="SMART" id="SM00483"/>
    </source>
</evidence>
<organism evidence="23 24">
    <name type="scientific">Serendipita indica (strain DSM 11827)</name>
    <name type="common">Root endophyte fungus</name>
    <name type="synonym">Piriformospora indica</name>
    <dbReference type="NCBI Taxonomy" id="1109443"/>
    <lineage>
        <taxon>Eukaryota</taxon>
        <taxon>Fungi</taxon>
        <taxon>Dikarya</taxon>
        <taxon>Basidiomycota</taxon>
        <taxon>Agaricomycotina</taxon>
        <taxon>Agaricomycetes</taxon>
        <taxon>Sebacinales</taxon>
        <taxon>Serendipitaceae</taxon>
        <taxon>Serendipita</taxon>
    </lineage>
</organism>
<dbReference type="SUPFAM" id="SSF81585">
    <property type="entry name" value="PsbU/PolX domain-like"/>
    <property type="match status" value="1"/>
</dbReference>
<dbReference type="PRINTS" id="PR00870">
    <property type="entry name" value="DNAPOLXBETA"/>
</dbReference>
<dbReference type="SUPFAM" id="SSF81301">
    <property type="entry name" value="Nucleotidyltransferase"/>
    <property type="match status" value="1"/>
</dbReference>
<evidence type="ECO:0000313" key="24">
    <source>
        <dbReference type="Proteomes" id="UP000007148"/>
    </source>
</evidence>
<dbReference type="SUPFAM" id="SSF47802">
    <property type="entry name" value="DNA polymerase beta, N-terminal domain-like"/>
    <property type="match status" value="1"/>
</dbReference>
<evidence type="ECO:0000256" key="3">
    <source>
        <dbReference type="ARBA" id="ARBA00008323"/>
    </source>
</evidence>
<comment type="catalytic activity">
    <reaction evidence="19 20">
        <text>DNA(n) + a 2'-deoxyribonucleoside 5'-triphosphate = DNA(n+1) + diphosphate</text>
        <dbReference type="Rhea" id="RHEA:22508"/>
        <dbReference type="Rhea" id="RHEA-COMP:17339"/>
        <dbReference type="Rhea" id="RHEA-COMP:17340"/>
        <dbReference type="ChEBI" id="CHEBI:33019"/>
        <dbReference type="ChEBI" id="CHEBI:61560"/>
        <dbReference type="ChEBI" id="CHEBI:173112"/>
        <dbReference type="EC" id="2.7.7.7"/>
    </reaction>
</comment>
<dbReference type="SMART" id="SM00483">
    <property type="entry name" value="POLXc"/>
    <property type="match status" value="1"/>
</dbReference>
<keyword evidence="6 20" id="KW-0808">Transferase</keyword>
<keyword evidence="11 20" id="KW-0239">DNA-directed DNA polymerase</keyword>
<dbReference type="GO" id="GO:0003887">
    <property type="term" value="F:DNA-directed DNA polymerase activity"/>
    <property type="evidence" value="ECO:0007669"/>
    <property type="project" value="UniProtKB-UniRule"/>
</dbReference>
<dbReference type="PROSITE" id="PS00522">
    <property type="entry name" value="DNA_POLYMERASE_X"/>
    <property type="match status" value="1"/>
</dbReference>
<comment type="subcellular location">
    <subcellularLocation>
        <location evidence="2">Cytoplasm</location>
    </subcellularLocation>
    <subcellularLocation>
        <location evidence="20">Nucleus</location>
    </subcellularLocation>
</comment>
<sequence length="400" mass="45186">MFRFRPQPAASPLCTLLPRYILLHARRYSVKAPPNPDDVNYPLLNRLYNEYLEYAVGPERNVYKLKAFSQAMKAIASKSSRIQSLEDVAELPGIGTGIRRRIEEYLLSEAEGGSNDITSKKSANQKEMLEACKVFQRISGIGPKKARVLAEQGFRSLDDLLNDKKTFERLPKAIQTGLRYNSKIDQRIQRDQIDTLSTRIIKALPEFEVYVTGSYRRGAPSSSDIDILLFHPSMVEARLRSVKAPTKAQSEKAMKESALLKSAVPALVKAKILGEPLTVGPAKWQGLANLPGTEGRLGRIDLNLMPLQSRGAALVGHTGDADFNQYLRNKALKMLMRLNDYGLWKRPELWRMNEKTDTKDDDEWELVPTETEKDVFDALGEGWVEPEKRNFANIAPKQRK</sequence>
<keyword evidence="8" id="KW-0235">DNA replication</keyword>
<keyword evidence="15" id="KW-0456">Lyase</keyword>
<dbReference type="Gene3D" id="1.10.150.20">
    <property type="entry name" value="5' to 3' exonuclease, C-terminal subdomain"/>
    <property type="match status" value="1"/>
</dbReference>
<dbReference type="GO" id="GO:0003677">
    <property type="term" value="F:DNA binding"/>
    <property type="evidence" value="ECO:0007669"/>
    <property type="project" value="UniProtKB-UniRule"/>
</dbReference>
<accession>G4TD80</accession>
<feature type="domain" description="Helix-hairpin-helix DNA-binding motif class 1" evidence="21">
    <location>
        <begin position="133"/>
        <end position="152"/>
    </location>
</feature>
<dbReference type="CDD" id="cd00141">
    <property type="entry name" value="NT_POLXc"/>
    <property type="match status" value="1"/>
</dbReference>
<evidence type="ECO:0000256" key="15">
    <source>
        <dbReference type="ARBA" id="ARBA00023239"/>
    </source>
</evidence>
<keyword evidence="10" id="KW-0832">Ubl conjugation</keyword>
<evidence type="ECO:0000256" key="1">
    <source>
        <dbReference type="ARBA" id="ARBA00001946"/>
    </source>
</evidence>
<evidence type="ECO:0000259" key="21">
    <source>
        <dbReference type="SMART" id="SM00278"/>
    </source>
</evidence>
<feature type="domain" description="Helix-hairpin-helix DNA-binding motif class 1" evidence="21">
    <location>
        <begin position="86"/>
        <end position="105"/>
    </location>
</feature>
<keyword evidence="4" id="KW-0488">Methylation</keyword>
<dbReference type="GO" id="GO:0140078">
    <property type="term" value="F:class I DNA-(apurinic or apyrimidinic site) endonuclease activity"/>
    <property type="evidence" value="ECO:0007669"/>
    <property type="project" value="UniProtKB-EC"/>
</dbReference>
<dbReference type="InterPro" id="IPR022312">
    <property type="entry name" value="DNA_pol_X"/>
</dbReference>
<evidence type="ECO:0000256" key="10">
    <source>
        <dbReference type="ARBA" id="ARBA00022843"/>
    </source>
</evidence>
<keyword evidence="5" id="KW-0237">DNA synthesis</keyword>
<dbReference type="eggNOG" id="KOG2534">
    <property type="taxonomic scope" value="Eukaryota"/>
</dbReference>
<evidence type="ECO:0000256" key="18">
    <source>
        <dbReference type="ARBA" id="ARBA00045548"/>
    </source>
</evidence>
<keyword evidence="7 20" id="KW-0548">Nucleotidyltransferase</keyword>
<dbReference type="PRINTS" id="PR00869">
    <property type="entry name" value="DNAPOLX"/>
</dbReference>
<evidence type="ECO:0000313" key="23">
    <source>
        <dbReference type="EMBL" id="CCA69295.1"/>
    </source>
</evidence>
<dbReference type="STRING" id="1109443.G4TD80"/>
<dbReference type="HOGENOM" id="CLU_043700_0_0_1"/>
<comment type="function">
    <text evidence="18">Repair polymerase that plays a key role in base-excision repair. During this process, the damaged base is excised by specific DNA glycosylases, the DNA backbone is nicked at the abasic site by an apurinic/apyrimidic (AP) endonuclease, and POLB removes 5'-deoxyribose-phosphate from the preincised AP site acting as a 5'-deoxyribose-phosphate lyase (5'-dRP lyase); through its DNA polymerase activity, it adds one nucleotide to the 3' end of the arising single-nucleotide gap. Conducts 'gap-filling' DNA synthesis in a stepwise distributive fashion rather than in a processive fashion as for other DNA polymerases. It is also able to cleave sugar-phosphate bonds 3' to an intact AP site, acting as an AP lyase.</text>
</comment>
<evidence type="ECO:0000256" key="9">
    <source>
        <dbReference type="ARBA" id="ARBA00022763"/>
    </source>
</evidence>
<feature type="domain" description="DNA-directed DNA polymerase X" evidence="22">
    <location>
        <begin position="43"/>
        <end position="390"/>
    </location>
</feature>
<dbReference type="InterPro" id="IPR002054">
    <property type="entry name" value="DNA-dir_DNA_pol_X"/>
</dbReference>
<evidence type="ECO:0000256" key="17">
    <source>
        <dbReference type="ARBA" id="ARBA00044678"/>
    </source>
</evidence>
<dbReference type="InterPro" id="IPR043519">
    <property type="entry name" value="NT_sf"/>
</dbReference>
<dbReference type="GO" id="GO:0051575">
    <property type="term" value="F:5'-deoxyribose-5-phosphate lyase activity"/>
    <property type="evidence" value="ECO:0007669"/>
    <property type="project" value="RHEA"/>
</dbReference>
<evidence type="ECO:0000256" key="19">
    <source>
        <dbReference type="ARBA" id="ARBA00049244"/>
    </source>
</evidence>
<keyword evidence="24" id="KW-1185">Reference proteome</keyword>
<comment type="similarity">
    <text evidence="3 20">Belongs to the DNA polymerase type-X family.</text>
</comment>
<dbReference type="InterPro" id="IPR028207">
    <property type="entry name" value="DNA_pol_B_palm_palm"/>
</dbReference>
<dbReference type="InterPro" id="IPR037160">
    <property type="entry name" value="DNA_Pol_thumb_sf"/>
</dbReference>